<protein>
    <recommendedName>
        <fullName evidence="4">VWFA domain-containing protein</fullName>
    </recommendedName>
</protein>
<gene>
    <name evidence="2" type="ORF">UX47_C0009G0014</name>
</gene>
<dbReference type="Proteomes" id="UP000034794">
    <property type="component" value="Unassembled WGS sequence"/>
</dbReference>
<evidence type="ECO:0000256" key="1">
    <source>
        <dbReference type="SAM" id="SignalP"/>
    </source>
</evidence>
<reference evidence="2 3" key="1">
    <citation type="journal article" date="2015" name="Nature">
        <title>rRNA introns, odd ribosomes, and small enigmatic genomes across a large radiation of phyla.</title>
        <authorList>
            <person name="Brown C.T."/>
            <person name="Hug L.A."/>
            <person name="Thomas B.C."/>
            <person name="Sharon I."/>
            <person name="Castelle C.J."/>
            <person name="Singh A."/>
            <person name="Wilkins M.J."/>
            <person name="Williams K.H."/>
            <person name="Banfield J.F."/>
        </authorList>
    </citation>
    <scope>NUCLEOTIDE SEQUENCE [LARGE SCALE GENOMIC DNA]</scope>
</reference>
<dbReference type="EMBL" id="LCMI01000009">
    <property type="protein sequence ID" value="KKU32577.1"/>
    <property type="molecule type" value="Genomic_DNA"/>
</dbReference>
<feature type="signal peptide" evidence="1">
    <location>
        <begin position="1"/>
        <end position="20"/>
    </location>
</feature>
<comment type="caution">
    <text evidence="2">The sequence shown here is derived from an EMBL/GenBank/DDBJ whole genome shotgun (WGS) entry which is preliminary data.</text>
</comment>
<dbReference type="Gene3D" id="3.40.50.410">
    <property type="entry name" value="von Willebrand factor, type A domain"/>
    <property type="match status" value="1"/>
</dbReference>
<dbReference type="PROSITE" id="PS51257">
    <property type="entry name" value="PROKAR_LIPOPROTEIN"/>
    <property type="match status" value="1"/>
</dbReference>
<proteinExistence type="predicted"/>
<sequence length="592" mass="64324">MKKMYRMFFALLILALVAMACRTQATSDPTAANLFVVVGNSAYQFAGNGDGDNLLLDQFSKEKGVQLFVQVANDREMREWREKMVTGQSGAPDVLIVDDSLDADGLQKVKLIASHKVGVAIRSDIVNSLALQGNVLSYADFVSLMKSGAISVVASNAMAGSASREFFFSTMAWCSGTDAANLTADIVRLDSVKPCGKAVYDQIKSTNGSNEALDLVYNAALSGEVTGYNTVVTFDSDLLGDNGLNAKLMKQGKPVFYFFYFREATAQANVAIGTRDLGGEMAKNDLANALISYLIDENSLEGKAQNAINLAGFTEGSAALVGHNDSAFKAEWGVASNPFGVQVVNAPISAVADRALEVYRDMYKRTKITKACIDVSPSMLQNPKMDIMVGSNQFSVYKIQALDRAVLKITDPAWLQANRIVPGPSDVFEYYFFSTMTSDLVVSSYGTDTQPAGQYINSLIGPWDENHPEDWNRSVVETKLYENLNGFQSNGTEMFDCGTKLLEQIKANYNSEVDYIIVILTDGENMNHSILAGDFYQNWKAFGHSNITVIGIAFGTDGVSINKDYTAQFNGTTFNGDNDQGLIDAFKAILGN</sequence>
<keyword evidence="1" id="KW-0732">Signal</keyword>
<feature type="chain" id="PRO_5002538982" description="VWFA domain-containing protein" evidence="1">
    <location>
        <begin position="21"/>
        <end position="592"/>
    </location>
</feature>
<accession>A0A0G1PIN2</accession>
<dbReference type="InterPro" id="IPR036465">
    <property type="entry name" value="vWFA_dom_sf"/>
</dbReference>
<organism evidence="2 3">
    <name type="scientific">Candidatus Collierbacteria bacterium GW2011_GWA2_46_26</name>
    <dbReference type="NCBI Taxonomy" id="1618381"/>
    <lineage>
        <taxon>Bacteria</taxon>
        <taxon>Candidatus Collieribacteriota</taxon>
    </lineage>
</organism>
<dbReference type="SUPFAM" id="SSF53300">
    <property type="entry name" value="vWA-like"/>
    <property type="match status" value="1"/>
</dbReference>
<evidence type="ECO:0008006" key="4">
    <source>
        <dbReference type="Google" id="ProtNLM"/>
    </source>
</evidence>
<dbReference type="AlphaFoldDB" id="A0A0G1PIN2"/>
<name>A0A0G1PIN2_9BACT</name>
<evidence type="ECO:0000313" key="2">
    <source>
        <dbReference type="EMBL" id="KKU32577.1"/>
    </source>
</evidence>
<evidence type="ECO:0000313" key="3">
    <source>
        <dbReference type="Proteomes" id="UP000034794"/>
    </source>
</evidence>